<accession>A0A2M8P133</accession>
<dbReference type="AlphaFoldDB" id="A0A2M8P133"/>
<evidence type="ECO:0000259" key="1">
    <source>
        <dbReference type="Pfam" id="PF01593"/>
    </source>
</evidence>
<dbReference type="Gene3D" id="3.50.50.60">
    <property type="entry name" value="FAD/NAD(P)-binding domain"/>
    <property type="match status" value="1"/>
</dbReference>
<dbReference type="Proteomes" id="UP000228921">
    <property type="component" value="Unassembled WGS sequence"/>
</dbReference>
<dbReference type="EMBL" id="PGTK01000004">
    <property type="protein sequence ID" value="PJF31253.1"/>
    <property type="molecule type" value="Genomic_DNA"/>
</dbReference>
<sequence length="346" mass="38115">MTIAVIGAGIAGLTAAYRLEDAVIFEKSRGFGGRAATRWHERPSGRIYVDHGAQYLKTEGETLRRLMLHELSTADLSNIGRPVWTFDADHVISEGDPEQNAAPKWSYRQGVSTLGKLIAQAGRFEARLQVRVGKLALRADGRYALYDTEGAHLGDYEQVLIAIPAGQAADLLAASDLPKTESVALQTALQTAVYRRCLSITLGYERAIAPRPFYALVNSDRRDPMAWLAFEHDKVGHAPSGHSVIVAQMGEMYSLERWDADKEALVNEVAAHVSELLGERLTDFDWSDIQRWRYSQPNTLADPNQLNGILRGLWFAGDYLRGGRVHLAAESGESVAAAIREMSARA</sequence>
<protein>
    <submittedName>
        <fullName evidence="2">FAD-dependent oxidoreductase</fullName>
    </submittedName>
</protein>
<comment type="caution">
    <text evidence="2">The sequence shown here is derived from an EMBL/GenBank/DDBJ whole genome shotgun (WGS) entry which is preliminary data.</text>
</comment>
<dbReference type="SUPFAM" id="SSF51905">
    <property type="entry name" value="FAD/NAD(P)-binding domain"/>
    <property type="match status" value="1"/>
</dbReference>
<evidence type="ECO:0000313" key="2">
    <source>
        <dbReference type="EMBL" id="PJF31253.1"/>
    </source>
</evidence>
<dbReference type="Pfam" id="PF01593">
    <property type="entry name" value="Amino_oxidase"/>
    <property type="match status" value="1"/>
</dbReference>
<dbReference type="PANTHER" id="PTHR16128:SF5">
    <property type="entry name" value="FAD_NAD(P)-BINDING OXIDOREDUCTASE FAMILY PROTEIN"/>
    <property type="match status" value="1"/>
</dbReference>
<dbReference type="Pfam" id="PF13450">
    <property type="entry name" value="NAD_binding_8"/>
    <property type="match status" value="1"/>
</dbReference>
<dbReference type="PANTHER" id="PTHR16128">
    <property type="entry name" value="FAD/NAD(P)-BINDING OXIDOREDUCTASE FAMILY PROTEIN"/>
    <property type="match status" value="1"/>
</dbReference>
<reference evidence="2 3" key="1">
    <citation type="submission" date="2017-11" db="EMBL/GenBank/DDBJ databases">
        <title>Evolution of Phototrophy in the Chloroflexi Phylum Driven by Horizontal Gene Transfer.</title>
        <authorList>
            <person name="Ward L.M."/>
            <person name="Hemp J."/>
            <person name="Shih P.M."/>
            <person name="Mcglynn S.E."/>
            <person name="Fischer W."/>
        </authorList>
    </citation>
    <scope>NUCLEOTIDE SEQUENCE [LARGE SCALE GENOMIC DNA]</scope>
    <source>
        <strain evidence="2">CP2_2F</strain>
    </source>
</reference>
<evidence type="ECO:0000313" key="3">
    <source>
        <dbReference type="Proteomes" id="UP000228921"/>
    </source>
</evidence>
<proteinExistence type="predicted"/>
<dbReference type="Gene3D" id="3.90.660.10">
    <property type="match status" value="1"/>
</dbReference>
<feature type="domain" description="Amine oxidase" evidence="1">
    <location>
        <begin position="99"/>
        <end position="339"/>
    </location>
</feature>
<dbReference type="InterPro" id="IPR002937">
    <property type="entry name" value="Amino_oxidase"/>
</dbReference>
<gene>
    <name evidence="2" type="ORF">CUN51_05145</name>
</gene>
<dbReference type="InterPro" id="IPR036188">
    <property type="entry name" value="FAD/NAD-bd_sf"/>
</dbReference>
<organism evidence="2 3">
    <name type="scientific">Candidatus Thermofonsia Clade 1 bacterium</name>
    <dbReference type="NCBI Taxonomy" id="2364210"/>
    <lineage>
        <taxon>Bacteria</taxon>
        <taxon>Bacillati</taxon>
        <taxon>Chloroflexota</taxon>
        <taxon>Candidatus Thermofontia</taxon>
        <taxon>Candidatus Thermofonsia Clade 1</taxon>
    </lineage>
</organism>
<dbReference type="GO" id="GO:0016491">
    <property type="term" value="F:oxidoreductase activity"/>
    <property type="evidence" value="ECO:0007669"/>
    <property type="project" value="InterPro"/>
</dbReference>
<name>A0A2M8P133_9CHLR</name>